<dbReference type="SMART" id="SM00727">
    <property type="entry name" value="STI1"/>
    <property type="match status" value="2"/>
</dbReference>
<comment type="caution">
    <text evidence="4">The sequence shown here is derived from an EMBL/GenBank/DDBJ whole genome shotgun (WGS) entry which is preliminary data.</text>
</comment>
<evidence type="ECO:0000259" key="3">
    <source>
        <dbReference type="SMART" id="SM00727"/>
    </source>
</evidence>
<evidence type="ECO:0000313" key="5">
    <source>
        <dbReference type="Proteomes" id="UP000654075"/>
    </source>
</evidence>
<dbReference type="Proteomes" id="UP000654075">
    <property type="component" value="Unassembled WGS sequence"/>
</dbReference>
<feature type="compositionally biased region" description="Low complexity" evidence="2">
    <location>
        <begin position="210"/>
        <end position="219"/>
    </location>
</feature>
<protein>
    <recommendedName>
        <fullName evidence="3">STI1 domain-containing protein</fullName>
    </recommendedName>
</protein>
<feature type="region of interest" description="Disordered" evidence="2">
    <location>
        <begin position="111"/>
        <end position="267"/>
    </location>
</feature>
<dbReference type="InterPro" id="IPR041442">
    <property type="entry name" value="PIH1D1/2/3_CS-like"/>
</dbReference>
<evidence type="ECO:0000256" key="1">
    <source>
        <dbReference type="ARBA" id="ARBA00008511"/>
    </source>
</evidence>
<comment type="similarity">
    <text evidence="1">Belongs to the PIH1 family.</text>
</comment>
<dbReference type="OrthoDB" id="67688at2759"/>
<dbReference type="EMBL" id="CAJNNV010010892">
    <property type="protein sequence ID" value="CAE8599215.1"/>
    <property type="molecule type" value="Genomic_DNA"/>
</dbReference>
<dbReference type="AlphaFoldDB" id="A0A813EAV4"/>
<evidence type="ECO:0000256" key="2">
    <source>
        <dbReference type="SAM" id="MobiDB-lite"/>
    </source>
</evidence>
<reference evidence="4" key="1">
    <citation type="submission" date="2021-02" db="EMBL/GenBank/DDBJ databases">
        <authorList>
            <person name="Dougan E. K."/>
            <person name="Rhodes N."/>
            <person name="Thang M."/>
            <person name="Chan C."/>
        </authorList>
    </citation>
    <scope>NUCLEOTIDE SEQUENCE</scope>
</reference>
<evidence type="ECO:0000313" key="4">
    <source>
        <dbReference type="EMBL" id="CAE8599215.1"/>
    </source>
</evidence>
<feature type="domain" description="STI1" evidence="3">
    <location>
        <begin position="316"/>
        <end position="355"/>
    </location>
</feature>
<organism evidence="4 5">
    <name type="scientific">Polarella glacialis</name>
    <name type="common">Dinoflagellate</name>
    <dbReference type="NCBI Taxonomy" id="89957"/>
    <lineage>
        <taxon>Eukaryota</taxon>
        <taxon>Sar</taxon>
        <taxon>Alveolata</taxon>
        <taxon>Dinophyceae</taxon>
        <taxon>Suessiales</taxon>
        <taxon>Suessiaceae</taxon>
        <taxon>Polarella</taxon>
    </lineage>
</organism>
<dbReference type="Gene3D" id="1.10.260.100">
    <property type="match status" value="2"/>
</dbReference>
<feature type="domain" description="STI1" evidence="3">
    <location>
        <begin position="431"/>
        <end position="472"/>
    </location>
</feature>
<proteinExistence type="inferred from homology"/>
<sequence>MCAKARPVREAGPHATVEEIDAAEEEALCGGRGLRVVIDLPFELQSMAEAQLDVCARSVLLIGPAALGSPEVKVPLPQGYELDPDRAVAKFSRKRRQLTITSPNVAVAEALSEATPQQHQQQQPQQQQPVKQPVQQTVQEPAKQLPKQLPKQPQPAASAGDDDDDDDLPPPLEATRSAARRAPDEDAGRPSQSSASGGSAGEELRETNEAAEAMMQKALAAREQKKQENEEARRSADLGSGGGLKKGFFSNAKASKKPAAVVPKFEPEPRKAEEIPYIAGVGDARAMKMQGLQMPEVQQALKQNMKKLESDQSWVTPQLMNALQSRPDLLKGLSDPKIQEAMQMMQKDPDAAKQMYSNDPDVTAFLKDFSALMATHFDVLSKEAPKDGAKDKPPAAASSALAKPAAGQVMSSAAASAAGAQMLALDDPLADPKVAEAFQDPEVQKLIAALRSGMPLEMHELAQGNPRLFMKVKILLDSGLLGLQR</sequence>
<feature type="compositionally biased region" description="Basic and acidic residues" evidence="2">
    <location>
        <begin position="220"/>
        <end position="236"/>
    </location>
</feature>
<feature type="compositionally biased region" description="Low complexity" evidence="2">
    <location>
        <begin position="116"/>
        <end position="157"/>
    </location>
</feature>
<gene>
    <name evidence="4" type="ORF">PGLA1383_LOCUS17578</name>
</gene>
<feature type="compositionally biased region" description="Low complexity" evidence="2">
    <location>
        <begin position="246"/>
        <end position="264"/>
    </location>
</feature>
<name>A0A813EAV4_POLGL</name>
<keyword evidence="5" id="KW-1185">Reference proteome</keyword>
<dbReference type="Pfam" id="PF18201">
    <property type="entry name" value="PIH1_CS"/>
    <property type="match status" value="1"/>
</dbReference>
<dbReference type="InterPro" id="IPR006636">
    <property type="entry name" value="STI1_HS-bd"/>
</dbReference>
<accession>A0A813EAV4</accession>